<feature type="binding site" evidence="6">
    <location>
        <position position="49"/>
    </location>
    <ligand>
        <name>FMN</name>
        <dbReference type="ChEBI" id="CHEBI:58210"/>
    </ligand>
</feature>
<evidence type="ECO:0000256" key="5">
    <source>
        <dbReference type="ARBA" id="ARBA00048542"/>
    </source>
</evidence>
<comment type="similarity">
    <text evidence="6">Belongs to the azoreductase type 1 family.</text>
</comment>
<dbReference type="HAMAP" id="MF_01216">
    <property type="entry name" value="Azoreductase_type1"/>
    <property type="match status" value="1"/>
</dbReference>
<keyword evidence="9" id="KW-1185">Reference proteome</keyword>
<evidence type="ECO:0000313" key="8">
    <source>
        <dbReference type="EMBL" id="GAA4168938.1"/>
    </source>
</evidence>
<dbReference type="Pfam" id="PF02525">
    <property type="entry name" value="Flavodoxin_2"/>
    <property type="match status" value="1"/>
</dbReference>
<feature type="domain" description="Flavodoxin-like fold" evidence="7">
    <location>
        <begin position="44"/>
        <end position="219"/>
    </location>
</feature>
<comment type="caution">
    <text evidence="6">Lacks conserved residue(s) required for the propagation of feature annotation.</text>
</comment>
<comment type="function">
    <text evidence="6">Also exhibits azoreductase activity. Catalyzes the reductive cleavage of the azo bond in aromatic azo compounds to the corresponding amines.</text>
</comment>
<comment type="catalytic activity">
    <reaction evidence="6">
        <text>2 a quinone + NADH + H(+) = 2 a 1,4-benzosemiquinone + NAD(+)</text>
        <dbReference type="Rhea" id="RHEA:65952"/>
        <dbReference type="ChEBI" id="CHEBI:15378"/>
        <dbReference type="ChEBI" id="CHEBI:57540"/>
        <dbReference type="ChEBI" id="CHEBI:57945"/>
        <dbReference type="ChEBI" id="CHEBI:132124"/>
        <dbReference type="ChEBI" id="CHEBI:134225"/>
    </reaction>
</comment>
<keyword evidence="2 6" id="KW-0288">FMN</keyword>
<evidence type="ECO:0000256" key="1">
    <source>
        <dbReference type="ARBA" id="ARBA00022630"/>
    </source>
</evidence>
<dbReference type="InterPro" id="IPR050104">
    <property type="entry name" value="FMN-dep_NADH:Q_OxRdtase_AzoR1"/>
</dbReference>
<evidence type="ECO:0000256" key="2">
    <source>
        <dbReference type="ARBA" id="ARBA00022643"/>
    </source>
</evidence>
<name>A0ABP7ZRY1_9MICO</name>
<evidence type="ECO:0000256" key="6">
    <source>
        <dbReference type="HAMAP-Rule" id="MF_01216"/>
    </source>
</evidence>
<dbReference type="InterPro" id="IPR023048">
    <property type="entry name" value="NADH:quinone_OxRdtase_FMN_depd"/>
</dbReference>
<dbReference type="EC" id="1.7.1.17" evidence="6"/>
<comment type="cofactor">
    <cofactor evidence="6">
        <name>FMN</name>
        <dbReference type="ChEBI" id="CHEBI:58210"/>
    </cofactor>
    <text evidence="6">Binds 1 FMN per subunit.</text>
</comment>
<sequence length="251" mass="26814">MRLRESVRSAQVRPVHGVHVRRVGALPSRAAPLGARLSAMPVLLQLDSSSAGADSVSRRLTAEFAAQWRGRGADRTVIVRDLHAEALPHLPHASLHWPARLRPAEAPAFPEAEARQSALIDELLGADVLVIGAPMYNYSLPSTLKAWVDHIHVPGLTAPFDVDSQPLRGKPAVIVTTRGASYDAGSATEGWDHAVPPLRIILETALGMRVEVVAVSRTLALTVPAMAGERAAFDAEYAAAQQELARLAAVL</sequence>
<dbReference type="SUPFAM" id="SSF52218">
    <property type="entry name" value="Flavoproteins"/>
    <property type="match status" value="1"/>
</dbReference>
<dbReference type="InterPro" id="IPR003680">
    <property type="entry name" value="Flavodoxin_fold"/>
</dbReference>
<evidence type="ECO:0000259" key="7">
    <source>
        <dbReference type="Pfam" id="PF02525"/>
    </source>
</evidence>
<dbReference type="EMBL" id="BAABBW010000001">
    <property type="protein sequence ID" value="GAA4168938.1"/>
    <property type="molecule type" value="Genomic_DNA"/>
</dbReference>
<keyword evidence="4 6" id="KW-0520">NAD</keyword>
<comment type="caution">
    <text evidence="8">The sequence shown here is derived from an EMBL/GenBank/DDBJ whole genome shotgun (WGS) entry which is preliminary data.</text>
</comment>
<dbReference type="Proteomes" id="UP001501079">
    <property type="component" value="Unassembled WGS sequence"/>
</dbReference>
<reference evidence="9" key="1">
    <citation type="journal article" date="2019" name="Int. J. Syst. Evol. Microbiol.">
        <title>The Global Catalogue of Microorganisms (GCM) 10K type strain sequencing project: providing services to taxonomists for standard genome sequencing and annotation.</title>
        <authorList>
            <consortium name="The Broad Institute Genomics Platform"/>
            <consortium name="The Broad Institute Genome Sequencing Center for Infectious Disease"/>
            <person name="Wu L."/>
            <person name="Ma J."/>
        </authorList>
    </citation>
    <scope>NUCLEOTIDE SEQUENCE [LARGE SCALE GENOMIC DNA]</scope>
    <source>
        <strain evidence="9">JCM 17591</strain>
    </source>
</reference>
<dbReference type="InterPro" id="IPR029039">
    <property type="entry name" value="Flavoprotein-like_sf"/>
</dbReference>
<comment type="catalytic activity">
    <reaction evidence="5">
        <text>N,N-dimethyl-1,4-phenylenediamine + anthranilate + 2 NAD(+) = 2-(4-dimethylaminophenyl)diazenylbenzoate + 2 NADH + 2 H(+)</text>
        <dbReference type="Rhea" id="RHEA:55872"/>
        <dbReference type="ChEBI" id="CHEBI:15378"/>
        <dbReference type="ChEBI" id="CHEBI:15783"/>
        <dbReference type="ChEBI" id="CHEBI:16567"/>
        <dbReference type="ChEBI" id="CHEBI:57540"/>
        <dbReference type="ChEBI" id="CHEBI:57945"/>
        <dbReference type="ChEBI" id="CHEBI:71579"/>
        <dbReference type="EC" id="1.7.1.17"/>
    </reaction>
    <physiologicalReaction direction="right-to-left" evidence="5">
        <dbReference type="Rhea" id="RHEA:55874"/>
    </physiologicalReaction>
</comment>
<dbReference type="EC" id="1.6.5.-" evidence="6"/>
<keyword evidence="3 6" id="KW-0560">Oxidoreductase</keyword>
<dbReference type="PANTHER" id="PTHR43741:SF4">
    <property type="entry name" value="FMN-DEPENDENT NADH:QUINONE OXIDOREDUCTASE"/>
    <property type="match status" value="1"/>
</dbReference>
<evidence type="ECO:0000256" key="4">
    <source>
        <dbReference type="ARBA" id="ARBA00023027"/>
    </source>
</evidence>
<comment type="function">
    <text evidence="6">Quinone reductase that provides resistance to thiol-specific stress caused by electrophilic quinones.</text>
</comment>
<protein>
    <recommendedName>
        <fullName evidence="6">FMN dependent NADH:quinone oxidoreductase</fullName>
        <ecNumber evidence="6">1.6.5.-</ecNumber>
    </recommendedName>
    <alternativeName>
        <fullName evidence="6">Azo-dye reductase</fullName>
    </alternativeName>
    <alternativeName>
        <fullName evidence="6">FMN-dependent NADH-azo compound oxidoreductase</fullName>
    </alternativeName>
    <alternativeName>
        <fullName evidence="6">FMN-dependent NADH-azoreductase</fullName>
        <ecNumber evidence="6">1.7.1.17</ecNumber>
    </alternativeName>
</protein>
<evidence type="ECO:0000256" key="3">
    <source>
        <dbReference type="ARBA" id="ARBA00023002"/>
    </source>
</evidence>
<dbReference type="Gene3D" id="3.40.50.360">
    <property type="match status" value="1"/>
</dbReference>
<accession>A0ABP7ZRY1</accession>
<proteinExistence type="inferred from homology"/>
<gene>
    <name evidence="6" type="primary">azoR</name>
    <name evidence="8" type="ORF">GCM10022287_04870</name>
</gene>
<evidence type="ECO:0000313" key="9">
    <source>
        <dbReference type="Proteomes" id="UP001501079"/>
    </source>
</evidence>
<feature type="binding site" evidence="6">
    <location>
        <begin position="55"/>
        <end position="57"/>
    </location>
    <ligand>
        <name>FMN</name>
        <dbReference type="ChEBI" id="CHEBI:58210"/>
    </ligand>
</feature>
<dbReference type="PANTHER" id="PTHR43741">
    <property type="entry name" value="FMN-DEPENDENT NADH-AZOREDUCTASE 1"/>
    <property type="match status" value="1"/>
</dbReference>
<comment type="subunit">
    <text evidence="6">Homodimer.</text>
</comment>
<organism evidence="8 9">
    <name type="scientific">Gryllotalpicola koreensis</name>
    <dbReference type="NCBI Taxonomy" id="993086"/>
    <lineage>
        <taxon>Bacteria</taxon>
        <taxon>Bacillati</taxon>
        <taxon>Actinomycetota</taxon>
        <taxon>Actinomycetes</taxon>
        <taxon>Micrococcales</taxon>
        <taxon>Microbacteriaceae</taxon>
        <taxon>Gryllotalpicola</taxon>
    </lineage>
</organism>
<keyword evidence="1 6" id="KW-0285">Flavoprotein</keyword>